<organism evidence="7 8">
    <name type="scientific">Candidatus Eisenbergiella merdigallinarum</name>
    <dbReference type="NCBI Taxonomy" id="2838552"/>
    <lineage>
        <taxon>Bacteria</taxon>
        <taxon>Bacillati</taxon>
        <taxon>Bacillota</taxon>
        <taxon>Clostridia</taxon>
        <taxon>Lachnospirales</taxon>
        <taxon>Lachnospiraceae</taxon>
        <taxon>Eisenbergiella</taxon>
    </lineage>
</organism>
<dbReference type="GO" id="GO:0005886">
    <property type="term" value="C:plasma membrane"/>
    <property type="evidence" value="ECO:0007669"/>
    <property type="project" value="UniProtKB-SubCell"/>
</dbReference>
<feature type="transmembrane region" description="Helical" evidence="6">
    <location>
        <begin position="97"/>
        <end position="115"/>
    </location>
</feature>
<evidence type="ECO:0000256" key="5">
    <source>
        <dbReference type="ARBA" id="ARBA00023136"/>
    </source>
</evidence>
<evidence type="ECO:0000313" key="8">
    <source>
        <dbReference type="Proteomes" id="UP000886883"/>
    </source>
</evidence>
<evidence type="ECO:0000256" key="3">
    <source>
        <dbReference type="ARBA" id="ARBA00022692"/>
    </source>
</evidence>
<evidence type="ECO:0000313" key="7">
    <source>
        <dbReference type="EMBL" id="HJB91912.1"/>
    </source>
</evidence>
<name>A0A9D2SEQ3_9FIRM</name>
<feature type="transmembrane region" description="Helical" evidence="6">
    <location>
        <begin position="63"/>
        <end position="82"/>
    </location>
</feature>
<evidence type="ECO:0000256" key="6">
    <source>
        <dbReference type="SAM" id="Phobius"/>
    </source>
</evidence>
<feature type="transmembrane region" description="Helical" evidence="6">
    <location>
        <begin position="136"/>
        <end position="157"/>
    </location>
</feature>
<keyword evidence="5 6" id="KW-0472">Membrane</keyword>
<reference evidence="7" key="1">
    <citation type="journal article" date="2021" name="PeerJ">
        <title>Extensive microbial diversity within the chicken gut microbiome revealed by metagenomics and culture.</title>
        <authorList>
            <person name="Gilroy R."/>
            <person name="Ravi A."/>
            <person name="Getino M."/>
            <person name="Pursley I."/>
            <person name="Horton D.L."/>
            <person name="Alikhan N.F."/>
            <person name="Baker D."/>
            <person name="Gharbi K."/>
            <person name="Hall N."/>
            <person name="Watson M."/>
            <person name="Adriaenssens E.M."/>
            <person name="Foster-Nyarko E."/>
            <person name="Jarju S."/>
            <person name="Secka A."/>
            <person name="Antonio M."/>
            <person name="Oren A."/>
            <person name="Chaudhuri R.R."/>
            <person name="La Ragione R."/>
            <person name="Hildebrand F."/>
            <person name="Pallen M.J."/>
        </authorList>
    </citation>
    <scope>NUCLEOTIDE SEQUENCE</scope>
    <source>
        <strain evidence="7">USAMLcec3-2134</strain>
    </source>
</reference>
<protein>
    <submittedName>
        <fullName evidence="7">YitT family protein</fullName>
    </submittedName>
</protein>
<comment type="caution">
    <text evidence="7">The sequence shown here is derived from an EMBL/GenBank/DDBJ whole genome shotgun (WGS) entry which is preliminary data.</text>
</comment>
<evidence type="ECO:0000256" key="2">
    <source>
        <dbReference type="ARBA" id="ARBA00022475"/>
    </source>
</evidence>
<dbReference type="Pfam" id="PF02588">
    <property type="entry name" value="YitT_membrane"/>
    <property type="match status" value="1"/>
</dbReference>
<dbReference type="InterPro" id="IPR051461">
    <property type="entry name" value="UPF0750_membrane"/>
</dbReference>
<dbReference type="Proteomes" id="UP000886883">
    <property type="component" value="Unassembled WGS sequence"/>
</dbReference>
<comment type="subcellular location">
    <subcellularLocation>
        <location evidence="1">Cell membrane</location>
        <topology evidence="1">Multi-pass membrane protein</topology>
    </subcellularLocation>
</comment>
<dbReference type="InterPro" id="IPR003740">
    <property type="entry name" value="YitT"/>
</dbReference>
<dbReference type="AlphaFoldDB" id="A0A9D2SEQ3"/>
<evidence type="ECO:0000256" key="1">
    <source>
        <dbReference type="ARBA" id="ARBA00004651"/>
    </source>
</evidence>
<proteinExistence type="predicted"/>
<reference evidence="7" key="2">
    <citation type="submission" date="2021-04" db="EMBL/GenBank/DDBJ databases">
        <authorList>
            <person name="Gilroy R."/>
        </authorList>
    </citation>
    <scope>NUCLEOTIDE SEQUENCE</scope>
    <source>
        <strain evidence="7">USAMLcec3-2134</strain>
    </source>
</reference>
<dbReference type="PANTHER" id="PTHR33545:SF10">
    <property type="entry name" value="UPF0750 MEMBRANE PROTEIN YPJC"/>
    <property type="match status" value="1"/>
</dbReference>
<sequence length="192" mass="20640">MAAGAAVLSFGLFNVHSQSRITEGGVLGMTLFLHRWTGISPGIFSFLLDMSCYLVGFRLLGAAFLKNAMFSTCCYALFYRLWEFTGPILPSFSDRPLVAALLGGLFVGAGAGLIVSRGGASGGDDALALILHRATGWKIASAYFFTDFVVLMLSLTYIPPVKILFSLLTVFLSSKIIDLLHSRLSDSGLQKV</sequence>
<dbReference type="EMBL" id="DWXE01000040">
    <property type="protein sequence ID" value="HJB91912.1"/>
    <property type="molecule type" value="Genomic_DNA"/>
</dbReference>
<keyword evidence="2" id="KW-1003">Cell membrane</keyword>
<evidence type="ECO:0000256" key="4">
    <source>
        <dbReference type="ARBA" id="ARBA00022989"/>
    </source>
</evidence>
<keyword evidence="3 6" id="KW-0812">Transmembrane</keyword>
<keyword evidence="4 6" id="KW-1133">Transmembrane helix</keyword>
<accession>A0A9D2SEQ3</accession>
<feature type="transmembrane region" description="Helical" evidence="6">
    <location>
        <begin position="33"/>
        <end position="56"/>
    </location>
</feature>
<gene>
    <name evidence="7" type="ORF">H9763_10690</name>
</gene>
<dbReference type="PANTHER" id="PTHR33545">
    <property type="entry name" value="UPF0750 MEMBRANE PROTEIN YITT-RELATED"/>
    <property type="match status" value="1"/>
</dbReference>